<dbReference type="PROSITE" id="PS50110">
    <property type="entry name" value="RESPONSE_REGULATORY"/>
    <property type="match status" value="1"/>
</dbReference>
<protein>
    <submittedName>
        <fullName evidence="8">Response regulator transcription factor</fullName>
    </submittedName>
</protein>
<dbReference type="Proteomes" id="UP000317378">
    <property type="component" value="Unassembled WGS sequence"/>
</dbReference>
<dbReference type="InterPro" id="IPR039420">
    <property type="entry name" value="WalR-like"/>
</dbReference>
<dbReference type="EMBL" id="VCHX02000131">
    <property type="protein sequence ID" value="TPQ20746.1"/>
    <property type="molecule type" value="Genomic_DNA"/>
</dbReference>
<dbReference type="PANTHER" id="PTHR43214:SF24">
    <property type="entry name" value="TRANSCRIPTIONAL REGULATORY PROTEIN NARL-RELATED"/>
    <property type="match status" value="1"/>
</dbReference>
<dbReference type="CDD" id="cd17535">
    <property type="entry name" value="REC_NarL-like"/>
    <property type="match status" value="1"/>
</dbReference>
<evidence type="ECO:0000313" key="8">
    <source>
        <dbReference type="EMBL" id="TPQ20746.1"/>
    </source>
</evidence>
<keyword evidence="1 5" id="KW-0597">Phosphoprotein</keyword>
<evidence type="ECO:0000256" key="4">
    <source>
        <dbReference type="ARBA" id="ARBA00023163"/>
    </source>
</evidence>
<dbReference type="InterPro" id="IPR011006">
    <property type="entry name" value="CheY-like_superfamily"/>
</dbReference>
<dbReference type="SMART" id="SM00448">
    <property type="entry name" value="REC"/>
    <property type="match status" value="1"/>
</dbReference>
<dbReference type="InterPro" id="IPR001789">
    <property type="entry name" value="Sig_transdc_resp-reg_receiver"/>
</dbReference>
<feature type="modified residue" description="4-aspartylphosphate" evidence="5">
    <location>
        <position position="54"/>
    </location>
</feature>
<dbReference type="PROSITE" id="PS00622">
    <property type="entry name" value="HTH_LUXR_1"/>
    <property type="match status" value="1"/>
</dbReference>
<dbReference type="GO" id="GO:0006355">
    <property type="term" value="P:regulation of DNA-templated transcription"/>
    <property type="evidence" value="ECO:0007669"/>
    <property type="project" value="InterPro"/>
</dbReference>
<dbReference type="GO" id="GO:0003677">
    <property type="term" value="F:DNA binding"/>
    <property type="evidence" value="ECO:0007669"/>
    <property type="project" value="UniProtKB-KW"/>
</dbReference>
<evidence type="ECO:0000259" key="7">
    <source>
        <dbReference type="PROSITE" id="PS50110"/>
    </source>
</evidence>
<evidence type="ECO:0000259" key="6">
    <source>
        <dbReference type="PROSITE" id="PS50043"/>
    </source>
</evidence>
<keyword evidence="3" id="KW-0238">DNA-binding</keyword>
<sequence length="285" mass="30141">MTTVLVVNDQPLQRRGLRMLLAAQPDLTVVGEAATGAEAVRMSAELLPDVVLMDGRTPDQDGIEIIRRVTRSDALPRVPDPARSGGHAPRVLVLTTTSNDEYACTALRAGAGGFLPQDATPDELTAAIHTVAVGDAVLTPGLTRRLIDVVRARPTRPPTAQHRLDALTERERDVLTGVASGWSNAEIAEKLSIAPTTVKSHITRILTKIGARARVQAVVFAYESGLVRRHDADPPPSRAVTIAAVPTPTTGTTRTTRTTKVARLHAPGPGGYQAAIVSSRPPTAA</sequence>
<dbReference type="PRINTS" id="PR00038">
    <property type="entry name" value="HTHLUXR"/>
</dbReference>
<dbReference type="PROSITE" id="PS50043">
    <property type="entry name" value="HTH_LUXR_2"/>
    <property type="match status" value="1"/>
</dbReference>
<dbReference type="InterPro" id="IPR000792">
    <property type="entry name" value="Tscrpt_reg_LuxR_C"/>
</dbReference>
<dbReference type="InterPro" id="IPR058245">
    <property type="entry name" value="NreC/VraR/RcsB-like_REC"/>
</dbReference>
<dbReference type="PANTHER" id="PTHR43214">
    <property type="entry name" value="TWO-COMPONENT RESPONSE REGULATOR"/>
    <property type="match status" value="1"/>
</dbReference>
<evidence type="ECO:0000256" key="3">
    <source>
        <dbReference type="ARBA" id="ARBA00023125"/>
    </source>
</evidence>
<proteinExistence type="predicted"/>
<feature type="domain" description="HTH luxR-type" evidence="6">
    <location>
        <begin position="160"/>
        <end position="225"/>
    </location>
</feature>
<dbReference type="Pfam" id="PF00072">
    <property type="entry name" value="Response_reg"/>
    <property type="match status" value="1"/>
</dbReference>
<feature type="domain" description="Response regulatory" evidence="7">
    <location>
        <begin position="3"/>
        <end position="132"/>
    </location>
</feature>
<dbReference type="SMART" id="SM00421">
    <property type="entry name" value="HTH_LUXR"/>
    <property type="match status" value="1"/>
</dbReference>
<dbReference type="Pfam" id="PF00196">
    <property type="entry name" value="GerE"/>
    <property type="match status" value="1"/>
</dbReference>
<dbReference type="InterPro" id="IPR016032">
    <property type="entry name" value="Sig_transdc_resp-reg_C-effctor"/>
</dbReference>
<gene>
    <name evidence="8" type="ORF">FGD71_018875</name>
</gene>
<keyword evidence="9" id="KW-1185">Reference proteome</keyword>
<evidence type="ECO:0000256" key="2">
    <source>
        <dbReference type="ARBA" id="ARBA00023015"/>
    </source>
</evidence>
<keyword evidence="4" id="KW-0804">Transcription</keyword>
<dbReference type="AlphaFoldDB" id="A0A505DKZ0"/>
<dbReference type="GO" id="GO:0000160">
    <property type="term" value="P:phosphorelay signal transduction system"/>
    <property type="evidence" value="ECO:0007669"/>
    <property type="project" value="InterPro"/>
</dbReference>
<dbReference type="OrthoDB" id="4297804at2"/>
<accession>A0A505DKZ0</accession>
<dbReference type="SUPFAM" id="SSF52172">
    <property type="entry name" value="CheY-like"/>
    <property type="match status" value="1"/>
</dbReference>
<dbReference type="CDD" id="cd06170">
    <property type="entry name" value="LuxR_C_like"/>
    <property type="match status" value="1"/>
</dbReference>
<keyword evidence="2" id="KW-0805">Transcription regulation</keyword>
<dbReference type="Gene3D" id="3.40.50.2300">
    <property type="match status" value="1"/>
</dbReference>
<name>A0A505DKZ0_9ACTN</name>
<comment type="caution">
    <text evidence="8">The sequence shown here is derived from an EMBL/GenBank/DDBJ whole genome shotgun (WGS) entry which is preliminary data.</text>
</comment>
<dbReference type="SUPFAM" id="SSF46894">
    <property type="entry name" value="C-terminal effector domain of the bipartite response regulators"/>
    <property type="match status" value="1"/>
</dbReference>
<evidence type="ECO:0000256" key="1">
    <source>
        <dbReference type="ARBA" id="ARBA00022553"/>
    </source>
</evidence>
<evidence type="ECO:0000313" key="9">
    <source>
        <dbReference type="Proteomes" id="UP000317378"/>
    </source>
</evidence>
<organism evidence="8 9">
    <name type="scientific">Streptomyces sporangiiformans</name>
    <dbReference type="NCBI Taxonomy" id="2315329"/>
    <lineage>
        <taxon>Bacteria</taxon>
        <taxon>Bacillati</taxon>
        <taxon>Actinomycetota</taxon>
        <taxon>Actinomycetes</taxon>
        <taxon>Kitasatosporales</taxon>
        <taxon>Streptomycetaceae</taxon>
        <taxon>Streptomyces</taxon>
    </lineage>
</organism>
<reference evidence="8 9" key="1">
    <citation type="submission" date="2019-06" db="EMBL/GenBank/DDBJ databases">
        <title>Streptomyces sporangiiformans sp. nov., a novel actinomycete isolated from soil in Mount Song.</title>
        <authorList>
            <person name="Han L."/>
        </authorList>
    </citation>
    <scope>NUCLEOTIDE SEQUENCE [LARGE SCALE GENOMIC DNA]</scope>
    <source>
        <strain evidence="8 9">NEAU-SSA 1</strain>
    </source>
</reference>
<evidence type="ECO:0000256" key="5">
    <source>
        <dbReference type="PROSITE-ProRule" id="PRU00169"/>
    </source>
</evidence>